<evidence type="ECO:0000256" key="1">
    <source>
        <dbReference type="ARBA" id="ARBA00001286"/>
    </source>
</evidence>
<dbReference type="GO" id="GO:0006307">
    <property type="term" value="P:DNA alkylation repair"/>
    <property type="evidence" value="ECO:0007669"/>
    <property type="project" value="UniProtKB-UniRule"/>
</dbReference>
<comment type="function">
    <text evidence="9">Involved in the cellular defense against the biological effects of O6-methylguanine (O6-MeG) and O4-methylthymine (O4-MeT) in DNA. Repairs the methylated nucleobase in DNA by stoichiometrically transferring the methyl group to a cysteine residue in the enzyme. This is a suicide reaction: the enzyme is irreversibly inactivated.</text>
</comment>
<evidence type="ECO:0000313" key="13">
    <source>
        <dbReference type="Proteomes" id="UP000198517"/>
    </source>
</evidence>
<keyword evidence="6 9" id="KW-0227">DNA damage</keyword>
<dbReference type="PANTHER" id="PTHR10815:SF5">
    <property type="entry name" value="METHYLATED-DNA--PROTEIN-CYSTEINE METHYLTRANSFERASE"/>
    <property type="match status" value="1"/>
</dbReference>
<dbReference type="Gene3D" id="3.30.160.70">
    <property type="entry name" value="Methylated DNA-protein cysteine methyltransferase domain"/>
    <property type="match status" value="1"/>
</dbReference>
<keyword evidence="4 9" id="KW-0489">Methyltransferase</keyword>
<dbReference type="PANTHER" id="PTHR10815">
    <property type="entry name" value="METHYLATED-DNA--PROTEIN-CYSTEINE METHYLTRANSFERASE"/>
    <property type="match status" value="1"/>
</dbReference>
<reference evidence="12 13" key="1">
    <citation type="submission" date="2016-10" db="EMBL/GenBank/DDBJ databases">
        <authorList>
            <person name="de Groot N.N."/>
        </authorList>
    </citation>
    <scope>NUCLEOTIDE SEQUENCE [LARGE SCALE GENOMIC DNA]</scope>
    <source>
        <strain evidence="12 13">DSM 24015</strain>
    </source>
</reference>
<evidence type="ECO:0000256" key="6">
    <source>
        <dbReference type="ARBA" id="ARBA00022763"/>
    </source>
</evidence>
<dbReference type="InterPro" id="IPR014048">
    <property type="entry name" value="MethylDNA_cys_MeTrfase_DNA-bd"/>
</dbReference>
<dbReference type="STRING" id="1071918.SAMN05421544_10681"/>
<dbReference type="InterPro" id="IPR008332">
    <property type="entry name" value="MethylG_MeTrfase_N"/>
</dbReference>
<dbReference type="Proteomes" id="UP000198517">
    <property type="component" value="Unassembled WGS sequence"/>
</dbReference>
<dbReference type="HAMAP" id="MF_00772">
    <property type="entry name" value="OGT"/>
    <property type="match status" value="1"/>
</dbReference>
<protein>
    <recommendedName>
        <fullName evidence="9">Methylated-DNA--protein-cysteine methyltransferase</fullName>
        <ecNumber evidence="9">2.1.1.63</ecNumber>
    </recommendedName>
    <alternativeName>
        <fullName evidence="9">6-O-methylguanine-DNA methyltransferase</fullName>
        <shortName evidence="9">MGMT</shortName>
    </alternativeName>
    <alternativeName>
        <fullName evidence="9">O-6-methylguanine-DNA-alkyltransferase</fullName>
    </alternativeName>
</protein>
<dbReference type="InterPro" id="IPR036217">
    <property type="entry name" value="MethylDNA_cys_MeTrfase_DNAb"/>
</dbReference>
<evidence type="ECO:0000256" key="7">
    <source>
        <dbReference type="ARBA" id="ARBA00023204"/>
    </source>
</evidence>
<dbReference type="FunFam" id="1.10.10.10:FF:000214">
    <property type="entry name" value="Methylated-DNA--protein-cysteine methyltransferase"/>
    <property type="match status" value="1"/>
</dbReference>
<dbReference type="GO" id="GO:0032259">
    <property type="term" value="P:methylation"/>
    <property type="evidence" value="ECO:0007669"/>
    <property type="project" value="UniProtKB-KW"/>
</dbReference>
<comment type="miscellaneous">
    <text evidence="9">This enzyme catalyzes only one turnover and therefore is not strictly catalytic. According to one definition, an enzyme is a biocatalyst that acts repeatedly and over many reaction cycles.</text>
</comment>
<dbReference type="NCBIfam" id="TIGR00589">
    <property type="entry name" value="ogt"/>
    <property type="match status" value="1"/>
</dbReference>
<keyword evidence="13" id="KW-1185">Reference proteome</keyword>
<dbReference type="EC" id="2.1.1.63" evidence="9"/>
<evidence type="ECO:0000256" key="3">
    <source>
        <dbReference type="ARBA" id="ARBA00022490"/>
    </source>
</evidence>
<evidence type="ECO:0000313" key="12">
    <source>
        <dbReference type="EMBL" id="SDE29231.1"/>
    </source>
</evidence>
<dbReference type="InterPro" id="IPR036631">
    <property type="entry name" value="MGMT_N_sf"/>
</dbReference>
<dbReference type="Gene3D" id="1.10.10.10">
    <property type="entry name" value="Winged helix-like DNA-binding domain superfamily/Winged helix DNA-binding domain"/>
    <property type="match status" value="1"/>
</dbReference>
<proteinExistence type="inferred from homology"/>
<comment type="subcellular location">
    <subcellularLocation>
        <location evidence="9">Cytoplasm</location>
    </subcellularLocation>
</comment>
<feature type="domain" description="Methylguanine DNA methyltransferase ribonuclease-like" evidence="11">
    <location>
        <begin position="4"/>
        <end position="78"/>
    </location>
</feature>
<comment type="catalytic activity">
    <reaction evidence="1 9">
        <text>a 4-O-methyl-thymidine in DNA + L-cysteinyl-[protein] = a thymidine in DNA + S-methyl-L-cysteinyl-[protein]</text>
        <dbReference type="Rhea" id="RHEA:53428"/>
        <dbReference type="Rhea" id="RHEA-COMP:10131"/>
        <dbReference type="Rhea" id="RHEA-COMP:10132"/>
        <dbReference type="Rhea" id="RHEA-COMP:13555"/>
        <dbReference type="Rhea" id="RHEA-COMP:13556"/>
        <dbReference type="ChEBI" id="CHEBI:29950"/>
        <dbReference type="ChEBI" id="CHEBI:82612"/>
        <dbReference type="ChEBI" id="CHEBI:137386"/>
        <dbReference type="ChEBI" id="CHEBI:137387"/>
        <dbReference type="EC" id="2.1.1.63"/>
    </reaction>
</comment>
<dbReference type="PROSITE" id="PS00374">
    <property type="entry name" value="MGMT"/>
    <property type="match status" value="1"/>
</dbReference>
<dbReference type="SUPFAM" id="SSF46767">
    <property type="entry name" value="Methylated DNA-protein cysteine methyltransferase, C-terminal domain"/>
    <property type="match status" value="1"/>
</dbReference>
<comment type="catalytic activity">
    <reaction evidence="8 9">
        <text>a 6-O-methyl-2'-deoxyguanosine in DNA + L-cysteinyl-[protein] = S-methyl-L-cysteinyl-[protein] + a 2'-deoxyguanosine in DNA</text>
        <dbReference type="Rhea" id="RHEA:24000"/>
        <dbReference type="Rhea" id="RHEA-COMP:10131"/>
        <dbReference type="Rhea" id="RHEA-COMP:10132"/>
        <dbReference type="Rhea" id="RHEA-COMP:11367"/>
        <dbReference type="Rhea" id="RHEA-COMP:11368"/>
        <dbReference type="ChEBI" id="CHEBI:29950"/>
        <dbReference type="ChEBI" id="CHEBI:82612"/>
        <dbReference type="ChEBI" id="CHEBI:85445"/>
        <dbReference type="ChEBI" id="CHEBI:85448"/>
        <dbReference type="EC" id="2.1.1.63"/>
    </reaction>
</comment>
<keyword evidence="3 9" id="KW-0963">Cytoplasm</keyword>
<name>A0A1G7BQ18_9FLAO</name>
<dbReference type="Pfam" id="PF02870">
    <property type="entry name" value="Methyltransf_1N"/>
    <property type="match status" value="1"/>
</dbReference>
<evidence type="ECO:0000259" key="10">
    <source>
        <dbReference type="Pfam" id="PF01035"/>
    </source>
</evidence>
<evidence type="ECO:0000256" key="2">
    <source>
        <dbReference type="ARBA" id="ARBA00008711"/>
    </source>
</evidence>
<evidence type="ECO:0000256" key="9">
    <source>
        <dbReference type="HAMAP-Rule" id="MF_00772"/>
    </source>
</evidence>
<dbReference type="InterPro" id="IPR023546">
    <property type="entry name" value="MGMT"/>
</dbReference>
<accession>A0A1G7BQ18</accession>
<dbReference type="CDD" id="cd06445">
    <property type="entry name" value="ATase"/>
    <property type="match status" value="1"/>
</dbReference>
<keyword evidence="7 9" id="KW-0234">DNA repair</keyword>
<evidence type="ECO:0000256" key="5">
    <source>
        <dbReference type="ARBA" id="ARBA00022679"/>
    </source>
</evidence>
<feature type="active site" description="Nucleophile; methyl group acceptor" evidence="9">
    <location>
        <position position="136"/>
    </location>
</feature>
<dbReference type="AlphaFoldDB" id="A0A1G7BQ18"/>
<dbReference type="GO" id="GO:0003908">
    <property type="term" value="F:methylated-DNA-[protein]-cysteine S-methyltransferase activity"/>
    <property type="evidence" value="ECO:0007669"/>
    <property type="project" value="UniProtKB-UniRule"/>
</dbReference>
<gene>
    <name evidence="12" type="ORF">SAMN05421544_10681</name>
</gene>
<dbReference type="InterPro" id="IPR036388">
    <property type="entry name" value="WH-like_DNA-bd_sf"/>
</dbReference>
<keyword evidence="5 9" id="KW-0808">Transferase</keyword>
<dbReference type="InterPro" id="IPR001497">
    <property type="entry name" value="MethylDNA_cys_MeTrfase_AS"/>
</dbReference>
<feature type="domain" description="Methylated-DNA-[protein]-cysteine S-methyltransferase DNA binding" evidence="10">
    <location>
        <begin position="85"/>
        <end position="163"/>
    </location>
</feature>
<dbReference type="GO" id="GO:0005737">
    <property type="term" value="C:cytoplasm"/>
    <property type="evidence" value="ECO:0007669"/>
    <property type="project" value="UniProtKB-SubCell"/>
</dbReference>
<dbReference type="EMBL" id="FNAS01000006">
    <property type="protein sequence ID" value="SDE29231.1"/>
    <property type="molecule type" value="Genomic_DNA"/>
</dbReference>
<comment type="similarity">
    <text evidence="2 9">Belongs to the MGMT family.</text>
</comment>
<dbReference type="RefSeq" id="WP_092736355.1">
    <property type="nucleotide sequence ID" value="NZ_FNAS01000006.1"/>
</dbReference>
<organism evidence="12 13">
    <name type="scientific">Riemerella columbipharyngis</name>
    <dbReference type="NCBI Taxonomy" id="1071918"/>
    <lineage>
        <taxon>Bacteria</taxon>
        <taxon>Pseudomonadati</taxon>
        <taxon>Bacteroidota</taxon>
        <taxon>Flavobacteriia</taxon>
        <taxon>Flavobacteriales</taxon>
        <taxon>Weeksellaceae</taxon>
        <taxon>Riemerella</taxon>
    </lineage>
</organism>
<dbReference type="SUPFAM" id="SSF53155">
    <property type="entry name" value="Methylated DNA-protein cysteine methyltransferase domain"/>
    <property type="match status" value="1"/>
</dbReference>
<sequence length="168" mass="18785">MIIKKCIATPLGEMLAGVSENRLCFLLFSDSRWIESQIQKLLKCIGGNLVAGEHPLFSLLEVELNNYFEGKQKTFTVPYSYTGTDFQKQVWQSLTRIPYGQTISYKQQALAINSPKAVRAVANANSRNPLAIIVPCHRVIGHNGKLTGYAGGLERKSELLNLEFNRII</sequence>
<dbReference type="Pfam" id="PF01035">
    <property type="entry name" value="DNA_binding_1"/>
    <property type="match status" value="1"/>
</dbReference>
<evidence type="ECO:0000256" key="8">
    <source>
        <dbReference type="ARBA" id="ARBA00049348"/>
    </source>
</evidence>
<evidence type="ECO:0000256" key="4">
    <source>
        <dbReference type="ARBA" id="ARBA00022603"/>
    </source>
</evidence>
<dbReference type="OrthoDB" id="9802228at2"/>
<evidence type="ECO:0000259" key="11">
    <source>
        <dbReference type="Pfam" id="PF02870"/>
    </source>
</evidence>